<evidence type="ECO:0000313" key="1">
    <source>
        <dbReference type="EMBL" id="CAG8672540.1"/>
    </source>
</evidence>
<protein>
    <submittedName>
        <fullName evidence="1">15793_t:CDS:1</fullName>
    </submittedName>
</protein>
<organism evidence="1 2">
    <name type="scientific">Dentiscutata heterogama</name>
    <dbReference type="NCBI Taxonomy" id="1316150"/>
    <lineage>
        <taxon>Eukaryota</taxon>
        <taxon>Fungi</taxon>
        <taxon>Fungi incertae sedis</taxon>
        <taxon>Mucoromycota</taxon>
        <taxon>Glomeromycotina</taxon>
        <taxon>Glomeromycetes</taxon>
        <taxon>Diversisporales</taxon>
        <taxon>Gigasporaceae</taxon>
        <taxon>Dentiscutata</taxon>
    </lineage>
</organism>
<keyword evidence="2" id="KW-1185">Reference proteome</keyword>
<comment type="caution">
    <text evidence="1">The sequence shown here is derived from an EMBL/GenBank/DDBJ whole genome shotgun (WGS) entry which is preliminary data.</text>
</comment>
<proteinExistence type="predicted"/>
<name>A0ACA9NS74_9GLOM</name>
<feature type="non-terminal residue" evidence="1">
    <location>
        <position position="1"/>
    </location>
</feature>
<sequence>LEYFKDRDFKDKTIELYQQQIVNLWKTKYMPTQNQNNNQVTNKFSGLMAYIVKKRKHNELDKLIRYLQEPPSNYDMDILIYWK</sequence>
<feature type="non-terminal residue" evidence="1">
    <location>
        <position position="83"/>
    </location>
</feature>
<evidence type="ECO:0000313" key="2">
    <source>
        <dbReference type="Proteomes" id="UP000789702"/>
    </source>
</evidence>
<dbReference type="Proteomes" id="UP000789702">
    <property type="component" value="Unassembled WGS sequence"/>
</dbReference>
<reference evidence="1" key="1">
    <citation type="submission" date="2021-06" db="EMBL/GenBank/DDBJ databases">
        <authorList>
            <person name="Kallberg Y."/>
            <person name="Tangrot J."/>
            <person name="Rosling A."/>
        </authorList>
    </citation>
    <scope>NUCLEOTIDE SEQUENCE</scope>
    <source>
        <strain evidence="1">IL203A</strain>
    </source>
</reference>
<gene>
    <name evidence="1" type="ORF">DHETER_LOCUS10250</name>
</gene>
<accession>A0ACA9NS74</accession>
<dbReference type="EMBL" id="CAJVPU010019621">
    <property type="protein sequence ID" value="CAG8672540.1"/>
    <property type="molecule type" value="Genomic_DNA"/>
</dbReference>